<accession>A0A1M6RWU6</accession>
<protein>
    <submittedName>
        <fullName evidence="1">Uncharacterized protein</fullName>
    </submittedName>
</protein>
<keyword evidence="2" id="KW-1185">Reference proteome</keyword>
<organism evidence="1 2">
    <name type="scientific">Reichenbachiella agariperforans</name>
    <dbReference type="NCBI Taxonomy" id="156994"/>
    <lineage>
        <taxon>Bacteria</taxon>
        <taxon>Pseudomonadati</taxon>
        <taxon>Bacteroidota</taxon>
        <taxon>Cytophagia</taxon>
        <taxon>Cytophagales</taxon>
        <taxon>Reichenbachiellaceae</taxon>
        <taxon>Reichenbachiella</taxon>
    </lineage>
</organism>
<sequence length="54" mass="6166">MENLNELGLVEMGQEEMNEIDGGVMQYICDNDCGWVWWNSETGSCHSMIGNECY</sequence>
<proteinExistence type="predicted"/>
<dbReference type="EMBL" id="FRAA01000004">
    <property type="protein sequence ID" value="SHK36788.1"/>
    <property type="molecule type" value="Genomic_DNA"/>
</dbReference>
<evidence type="ECO:0000313" key="1">
    <source>
        <dbReference type="EMBL" id="SHK36788.1"/>
    </source>
</evidence>
<name>A0A1M6RWU6_REIAG</name>
<reference evidence="2" key="1">
    <citation type="submission" date="2016-11" db="EMBL/GenBank/DDBJ databases">
        <authorList>
            <person name="Varghese N."/>
            <person name="Submissions S."/>
        </authorList>
    </citation>
    <scope>NUCLEOTIDE SEQUENCE [LARGE SCALE GENOMIC DNA]</scope>
    <source>
        <strain evidence="2">DSM 26134</strain>
    </source>
</reference>
<dbReference type="AlphaFoldDB" id="A0A1M6RWU6"/>
<dbReference type="Proteomes" id="UP000184474">
    <property type="component" value="Unassembled WGS sequence"/>
</dbReference>
<gene>
    <name evidence="1" type="ORF">SAMN04488028_104317</name>
</gene>
<evidence type="ECO:0000313" key="2">
    <source>
        <dbReference type="Proteomes" id="UP000184474"/>
    </source>
</evidence>